<accession>A0A0F9QKL4</accession>
<dbReference type="EMBL" id="LAZR01001886">
    <property type="protein sequence ID" value="KKN37557.1"/>
    <property type="molecule type" value="Genomic_DNA"/>
</dbReference>
<evidence type="ECO:0000313" key="1">
    <source>
        <dbReference type="EMBL" id="KKN37557.1"/>
    </source>
</evidence>
<comment type="caution">
    <text evidence="1">The sequence shown here is derived from an EMBL/GenBank/DDBJ whole genome shotgun (WGS) entry which is preliminary data.</text>
</comment>
<organism evidence="1">
    <name type="scientific">marine sediment metagenome</name>
    <dbReference type="NCBI Taxonomy" id="412755"/>
    <lineage>
        <taxon>unclassified sequences</taxon>
        <taxon>metagenomes</taxon>
        <taxon>ecological metagenomes</taxon>
    </lineage>
</organism>
<dbReference type="SUPFAM" id="SSF55486">
    <property type="entry name" value="Metalloproteases ('zincins'), catalytic domain"/>
    <property type="match status" value="1"/>
</dbReference>
<name>A0A0F9QKL4_9ZZZZ</name>
<proteinExistence type="predicted"/>
<protein>
    <recommendedName>
        <fullName evidence="2">Peptidase M10 metallopeptidase domain-containing protein</fullName>
    </recommendedName>
</protein>
<reference evidence="1" key="1">
    <citation type="journal article" date="2015" name="Nature">
        <title>Complex archaea that bridge the gap between prokaryotes and eukaryotes.</title>
        <authorList>
            <person name="Spang A."/>
            <person name="Saw J.H."/>
            <person name="Jorgensen S.L."/>
            <person name="Zaremba-Niedzwiedzka K."/>
            <person name="Martijn J."/>
            <person name="Lind A.E."/>
            <person name="van Eijk R."/>
            <person name="Schleper C."/>
            <person name="Guy L."/>
            <person name="Ettema T.J."/>
        </authorList>
    </citation>
    <scope>NUCLEOTIDE SEQUENCE</scope>
</reference>
<dbReference type="Gene3D" id="3.40.390.10">
    <property type="entry name" value="Collagenase (Catalytic Domain)"/>
    <property type="match status" value="1"/>
</dbReference>
<dbReference type="GO" id="GO:0008237">
    <property type="term" value="F:metallopeptidase activity"/>
    <property type="evidence" value="ECO:0007669"/>
    <property type="project" value="InterPro"/>
</dbReference>
<evidence type="ECO:0008006" key="2">
    <source>
        <dbReference type="Google" id="ProtNLM"/>
    </source>
</evidence>
<gene>
    <name evidence="1" type="ORF">LCGC14_0762420</name>
</gene>
<sequence>MKFLKYFAFIALMLVPTASFATHSWSVYHWPTEKLSLTVVDLTKSSLYDVPAAVVEWTDLGTPMQPVISTNRKSDVTVRKGFSPQWLGLARIYIDANGHITKGEVLLNTTLLTGYGPEVADHVVCQELGHIWGLDHNRVELDTCMNDTSALSNTAPYPNLHDAEQLNLMYGHTDVPPLVDDSGGGPPCSKKPDHPNCRAVGWITVHVFKVL</sequence>
<dbReference type="AlphaFoldDB" id="A0A0F9QKL4"/>
<dbReference type="InterPro" id="IPR024079">
    <property type="entry name" value="MetalloPept_cat_dom_sf"/>
</dbReference>